<dbReference type="PANTHER" id="PTHR43115:SF4">
    <property type="entry name" value="DEHYDROGENASE_REDUCTASE SDR FAMILY MEMBER 11"/>
    <property type="match status" value="1"/>
</dbReference>
<accession>A0AAD7Z8U9</accession>
<keyword evidence="2" id="KW-0560">Oxidoreductase</keyword>
<dbReference type="PRINTS" id="PR00081">
    <property type="entry name" value="GDHRDH"/>
</dbReference>
<dbReference type="AlphaFoldDB" id="A0AAD7Z8U9"/>
<dbReference type="PANTHER" id="PTHR43115">
    <property type="entry name" value="DEHYDROGENASE/REDUCTASE SDR FAMILY MEMBER 11"/>
    <property type="match status" value="1"/>
</dbReference>
<evidence type="ECO:0000313" key="3">
    <source>
        <dbReference type="EMBL" id="KAJ9576084.1"/>
    </source>
</evidence>
<dbReference type="Proteomes" id="UP001233999">
    <property type="component" value="Unassembled WGS sequence"/>
</dbReference>
<feature type="non-terminal residue" evidence="3">
    <location>
        <position position="140"/>
    </location>
</feature>
<dbReference type="EMBL" id="JASPKZ010009809">
    <property type="protein sequence ID" value="KAJ9576084.1"/>
    <property type="molecule type" value="Genomic_DNA"/>
</dbReference>
<reference evidence="3" key="1">
    <citation type="journal article" date="2023" name="IScience">
        <title>Live-bearing cockroach genome reveals convergent evolutionary mechanisms linked to viviparity in insects and beyond.</title>
        <authorList>
            <person name="Fouks B."/>
            <person name="Harrison M.C."/>
            <person name="Mikhailova A.A."/>
            <person name="Marchal E."/>
            <person name="English S."/>
            <person name="Carruthers M."/>
            <person name="Jennings E.C."/>
            <person name="Chiamaka E.L."/>
            <person name="Frigard R.A."/>
            <person name="Pippel M."/>
            <person name="Attardo G.M."/>
            <person name="Benoit J.B."/>
            <person name="Bornberg-Bauer E."/>
            <person name="Tobe S.S."/>
        </authorList>
    </citation>
    <scope>NUCLEOTIDE SEQUENCE</scope>
    <source>
        <strain evidence="3">Stay&amp;Tobe</strain>
    </source>
</reference>
<feature type="non-terminal residue" evidence="3">
    <location>
        <position position="1"/>
    </location>
</feature>
<evidence type="ECO:0008006" key="5">
    <source>
        <dbReference type="Google" id="ProtNLM"/>
    </source>
</evidence>
<dbReference type="Pfam" id="PF00106">
    <property type="entry name" value="adh_short"/>
    <property type="match status" value="1"/>
</dbReference>
<dbReference type="GO" id="GO:0016491">
    <property type="term" value="F:oxidoreductase activity"/>
    <property type="evidence" value="ECO:0007669"/>
    <property type="project" value="UniProtKB-KW"/>
</dbReference>
<comment type="caution">
    <text evidence="3">The sequence shown here is derived from an EMBL/GenBank/DDBJ whole genome shotgun (WGS) entry which is preliminary data.</text>
</comment>
<evidence type="ECO:0000313" key="4">
    <source>
        <dbReference type="Proteomes" id="UP001233999"/>
    </source>
</evidence>
<protein>
    <recommendedName>
        <fullName evidence="5">Dehydrogenase/reductase SDR family member 11</fullName>
    </recommendedName>
</protein>
<proteinExistence type="inferred from homology"/>
<name>A0AAD7Z8U9_DIPPU</name>
<dbReference type="SUPFAM" id="SSF51735">
    <property type="entry name" value="NAD(P)-binding Rossmann-fold domains"/>
    <property type="match status" value="1"/>
</dbReference>
<sequence>SKWKNLLDLNVLGLSICTKEALHSMKERGVDDGHIIHISSINGHGVPQHSLEFGLMMYTATKNAVNALTEGLRRELVQKKSKIRITAISPGVVQTDILAASGFELGPGSAENVFKNIPHLEAKDIADSVVYALGTPPHVQ</sequence>
<dbReference type="InterPro" id="IPR002347">
    <property type="entry name" value="SDR_fam"/>
</dbReference>
<gene>
    <name evidence="3" type="ORF">L9F63_007049</name>
</gene>
<evidence type="ECO:0000256" key="1">
    <source>
        <dbReference type="ARBA" id="ARBA00006484"/>
    </source>
</evidence>
<organism evidence="3 4">
    <name type="scientific">Diploptera punctata</name>
    <name type="common">Pacific beetle cockroach</name>
    <dbReference type="NCBI Taxonomy" id="6984"/>
    <lineage>
        <taxon>Eukaryota</taxon>
        <taxon>Metazoa</taxon>
        <taxon>Ecdysozoa</taxon>
        <taxon>Arthropoda</taxon>
        <taxon>Hexapoda</taxon>
        <taxon>Insecta</taxon>
        <taxon>Pterygota</taxon>
        <taxon>Neoptera</taxon>
        <taxon>Polyneoptera</taxon>
        <taxon>Dictyoptera</taxon>
        <taxon>Blattodea</taxon>
        <taxon>Blaberoidea</taxon>
        <taxon>Blaberidae</taxon>
        <taxon>Diplopterinae</taxon>
        <taxon>Diploptera</taxon>
    </lineage>
</organism>
<evidence type="ECO:0000256" key="2">
    <source>
        <dbReference type="ARBA" id="ARBA00023002"/>
    </source>
</evidence>
<comment type="similarity">
    <text evidence="1">Belongs to the short-chain dehydrogenases/reductases (SDR) family.</text>
</comment>
<keyword evidence="4" id="KW-1185">Reference proteome</keyword>
<dbReference type="InterPro" id="IPR036291">
    <property type="entry name" value="NAD(P)-bd_dom_sf"/>
</dbReference>
<dbReference type="Gene3D" id="3.40.50.720">
    <property type="entry name" value="NAD(P)-binding Rossmann-like Domain"/>
    <property type="match status" value="1"/>
</dbReference>
<reference evidence="3" key="2">
    <citation type="submission" date="2023-05" db="EMBL/GenBank/DDBJ databases">
        <authorList>
            <person name="Fouks B."/>
        </authorList>
    </citation>
    <scope>NUCLEOTIDE SEQUENCE</scope>
    <source>
        <strain evidence="3">Stay&amp;Tobe</strain>
        <tissue evidence="3">Testes</tissue>
    </source>
</reference>